<proteinExistence type="predicted"/>
<dbReference type="Gene3D" id="3.40.50.300">
    <property type="entry name" value="P-loop containing nucleotide triphosphate hydrolases"/>
    <property type="match status" value="1"/>
</dbReference>
<evidence type="ECO:0000259" key="4">
    <source>
        <dbReference type="PROSITE" id="PS50893"/>
    </source>
</evidence>
<keyword evidence="6" id="KW-1185">Reference proteome</keyword>
<evidence type="ECO:0000256" key="2">
    <source>
        <dbReference type="ARBA" id="ARBA00022741"/>
    </source>
</evidence>
<dbReference type="Pfam" id="PF00005">
    <property type="entry name" value="ABC_tran"/>
    <property type="match status" value="1"/>
</dbReference>
<dbReference type="InterPro" id="IPR051782">
    <property type="entry name" value="ABC_Transporter_VariousFunc"/>
</dbReference>
<dbReference type="RefSeq" id="WP_343890644.1">
    <property type="nucleotide sequence ID" value="NZ_BAAAEH010000035.1"/>
</dbReference>
<organism evidence="5 6">
    <name type="scientific">Sphingomonas oligophenolica</name>
    <dbReference type="NCBI Taxonomy" id="301154"/>
    <lineage>
        <taxon>Bacteria</taxon>
        <taxon>Pseudomonadati</taxon>
        <taxon>Pseudomonadota</taxon>
        <taxon>Alphaproteobacteria</taxon>
        <taxon>Sphingomonadales</taxon>
        <taxon>Sphingomonadaceae</taxon>
        <taxon>Sphingomonas</taxon>
    </lineage>
</organism>
<dbReference type="InterPro" id="IPR027417">
    <property type="entry name" value="P-loop_NTPase"/>
</dbReference>
<reference evidence="5 6" key="1">
    <citation type="submission" date="2024-05" db="EMBL/GenBank/DDBJ databases">
        <authorList>
            <person name="Liu Q."/>
            <person name="Xin Y.-H."/>
        </authorList>
    </citation>
    <scope>NUCLEOTIDE SEQUENCE [LARGE SCALE GENOMIC DNA]</scope>
    <source>
        <strain evidence="5 6">CGMCC 1.10181</strain>
    </source>
</reference>
<feature type="domain" description="ABC transporter" evidence="4">
    <location>
        <begin position="17"/>
        <end position="247"/>
    </location>
</feature>
<dbReference type="PANTHER" id="PTHR42939:SF1">
    <property type="entry name" value="ABC TRANSPORTER ATP-BINDING PROTEIN ALBC-RELATED"/>
    <property type="match status" value="1"/>
</dbReference>
<dbReference type="SUPFAM" id="SSF52540">
    <property type="entry name" value="P-loop containing nucleoside triphosphate hydrolases"/>
    <property type="match status" value="1"/>
</dbReference>
<dbReference type="CDD" id="cd03230">
    <property type="entry name" value="ABC_DR_subfamily_A"/>
    <property type="match status" value="1"/>
</dbReference>
<dbReference type="Proteomes" id="UP001419910">
    <property type="component" value="Unassembled WGS sequence"/>
</dbReference>
<protein>
    <submittedName>
        <fullName evidence="5">ABC transporter ATP-binding protein</fullName>
    </submittedName>
</protein>
<gene>
    <name evidence="5" type="ORF">ABC974_03230</name>
</gene>
<keyword evidence="2" id="KW-0547">Nucleotide-binding</keyword>
<dbReference type="InterPro" id="IPR003593">
    <property type="entry name" value="AAA+_ATPase"/>
</dbReference>
<comment type="caution">
    <text evidence="5">The sequence shown here is derived from an EMBL/GenBank/DDBJ whole genome shotgun (WGS) entry which is preliminary data.</text>
</comment>
<name>A0ABU9XYJ3_9SPHN</name>
<dbReference type="PROSITE" id="PS50893">
    <property type="entry name" value="ABC_TRANSPORTER_2"/>
    <property type="match status" value="1"/>
</dbReference>
<evidence type="ECO:0000256" key="1">
    <source>
        <dbReference type="ARBA" id="ARBA00022448"/>
    </source>
</evidence>
<evidence type="ECO:0000313" key="6">
    <source>
        <dbReference type="Proteomes" id="UP001419910"/>
    </source>
</evidence>
<sequence>MDEVPPLPGENCADDIVTIEHATKTFGDKIALDDVSFRIPSGQICGLLGPNGAGKTTLFRLLMGILKASSGVLEIAGLDAFEDRVAVKRLIGFLPDEPVFYSYLSGRELLELSAGMHGLNTYEAMEWIEPLAQRLRLAEDLDNYAEDFSRGMKKKLGLLLAMLHRPRLLVLDEPTNGLDVESTHLFYDLIGEAAAGGTTVLFSTHLMDHVTRLCSHAVIINEGSVIAQGSLAELKERYGEESLESLFLKLTARPQQA</sequence>
<dbReference type="EMBL" id="JBDIME010000002">
    <property type="protein sequence ID" value="MEN2788627.1"/>
    <property type="molecule type" value="Genomic_DNA"/>
</dbReference>
<evidence type="ECO:0000313" key="5">
    <source>
        <dbReference type="EMBL" id="MEN2788627.1"/>
    </source>
</evidence>
<dbReference type="InterPro" id="IPR003439">
    <property type="entry name" value="ABC_transporter-like_ATP-bd"/>
</dbReference>
<dbReference type="GO" id="GO:0005524">
    <property type="term" value="F:ATP binding"/>
    <property type="evidence" value="ECO:0007669"/>
    <property type="project" value="UniProtKB-KW"/>
</dbReference>
<keyword evidence="1" id="KW-0813">Transport</keyword>
<dbReference type="PANTHER" id="PTHR42939">
    <property type="entry name" value="ABC TRANSPORTER ATP-BINDING PROTEIN ALBC-RELATED"/>
    <property type="match status" value="1"/>
</dbReference>
<keyword evidence="3 5" id="KW-0067">ATP-binding</keyword>
<evidence type="ECO:0000256" key="3">
    <source>
        <dbReference type="ARBA" id="ARBA00022840"/>
    </source>
</evidence>
<accession>A0ABU9XYJ3</accession>
<dbReference type="SMART" id="SM00382">
    <property type="entry name" value="AAA"/>
    <property type="match status" value="1"/>
</dbReference>